<dbReference type="InterPro" id="IPR003594">
    <property type="entry name" value="HATPase_dom"/>
</dbReference>
<sequence>MINKIKASLEFSLLVFVMSLFLVTLGVYGVLEIKKLNNTSHELYADRILPMNQLGDIRFYSTSILLIAQQANTKQITFKEARKEIRKAQDSITVNWKSYSLSYLVPKEKQIAQKMAFLLEKSTTKVEKLINILDKEDAIALNRIVNDELFLTISPVLTEVSALLRLQVQIGKKIYKDDLVAYDAYINKFLIILIIAFAFLIPFAFYLIKKYRAIINGFNLNEDKLVVSDLNYRNLIEYAGEAILVLNEDTRVSDLNDHACKLFGYSRQELLKMKISDLIFPDQLEKQKLDIEKIKKDKYAILYRKIKRKDGTAIDTEISNRLIEGKGFFAIIRDVTEQNKIQNLVKESEDKYRYLFDKNPATIIIWDLETFKVLEVNELVLTKYGYTIEEWGEMTVFDYRPEEEHQIIKNFRDRILDKGSPRTVTNGYRNHLKKNGEKILVEITSHEIVYNNRSAILSLANDVTDKIKAKEELKKREEKYRYLFDNNPAYIIIWNLETLKVEEVNEAVLEKYGYSREEWKSMTVLDYRPQEDCERIRNFADTILNNDEAIITSKNHWIHFAKNGETMLMEIASHKIVYNNQPAVLSLGRDVTEQVRYKNELGERNAQMTLFIEHSPAALAMFDLEMKYIAASNRWMADYNIESLQIIGKSHYEVFPGLSQEWKEIHQRCLNGAIESKNEDFFVREDGNIEWLRWDIHPWYKATGDIGGIIMFTEVITEKKRAAEMFKKQFENSPDIILYVNKNYKIELINRGTPGGMTPEQLIGVNCISVLPEESQQSAREAIKKCFETGENLELEYALSHGRWFRSRFVPMLTNDEVTHVMIFGTDLTEKKQAEVKLKQSEEKHRALTENISDAIILVNEKFEIEYQSPSSENISGYSFEEVKLKSVFSFMHPDEYEKQQKFYKKSFLSPGVPMQNQFRIIHKEGHIIWIEGTVLNLLQNENVGAFIINYRNITNRKKLDEQLALTASIVNSSDDAIISKTIDGIITSWNLGAEKVLGYTPEETIGKHISLLLPLDLRGEERKILGEIRKGNSVDHYETKRLKKDQQIIDVSLTVSPIRDVLGNIIGASKIMRDITERKNFEDDLIRYNDELKKANSELDRFVYSASHDLRAPLKSMLGLIHITKEGIEPNDTIMHDRLEMLNGSVEKLDGFIEEILHYSRNARMEVAREVIDFEKLTQAIQLNHKFMEGIENVNFEVEILSEGKFVSDFRRLSVIIANLCSNAIKYKDLSKQNQFVNFSISYNESRAIFIIKDNGIGIVAKDREKIFEMFYRATTHSSGSGLGLYIVKETLEKLGGKITVESELRVGTKFIVEVPNQIDKLN</sequence>
<feature type="domain" description="PAC" evidence="9">
    <location>
        <begin position="676"/>
        <end position="728"/>
    </location>
</feature>
<name>A0ABS6XTV0_9FLAO</name>
<dbReference type="Pfam" id="PF00989">
    <property type="entry name" value="PAS"/>
    <property type="match status" value="2"/>
</dbReference>
<dbReference type="InterPro" id="IPR000014">
    <property type="entry name" value="PAS"/>
</dbReference>
<dbReference type="EMBL" id="JAHWYN010000004">
    <property type="protein sequence ID" value="MBW4360102.1"/>
    <property type="molecule type" value="Genomic_DNA"/>
</dbReference>
<dbReference type="PANTHER" id="PTHR43304">
    <property type="entry name" value="PHYTOCHROME-LIKE PROTEIN CPH1"/>
    <property type="match status" value="1"/>
</dbReference>
<dbReference type="InterPro" id="IPR013767">
    <property type="entry name" value="PAS_fold"/>
</dbReference>
<evidence type="ECO:0000259" key="7">
    <source>
        <dbReference type="PROSITE" id="PS50109"/>
    </source>
</evidence>
<keyword evidence="11" id="KW-1185">Reference proteome</keyword>
<comment type="catalytic activity">
    <reaction evidence="1">
        <text>ATP + protein L-histidine = ADP + protein N-phospho-L-histidine.</text>
        <dbReference type="EC" id="2.7.13.3"/>
    </reaction>
</comment>
<dbReference type="Pfam" id="PF13426">
    <property type="entry name" value="PAS_9"/>
    <property type="match status" value="2"/>
</dbReference>
<dbReference type="InterPro" id="IPR003661">
    <property type="entry name" value="HisK_dim/P_dom"/>
</dbReference>
<feature type="domain" description="PAS" evidence="8">
    <location>
        <begin position="963"/>
        <end position="1032"/>
    </location>
</feature>
<dbReference type="EC" id="2.7.13.3" evidence="2"/>
<keyword evidence="3" id="KW-0597">Phosphoprotein</keyword>
<feature type="transmembrane region" description="Helical" evidence="6">
    <location>
        <begin position="189"/>
        <end position="208"/>
    </location>
</feature>
<feature type="domain" description="PAS" evidence="8">
    <location>
        <begin position="476"/>
        <end position="547"/>
    </location>
</feature>
<keyword evidence="4" id="KW-0808">Transferase</keyword>
<dbReference type="RefSeq" id="WP_219316607.1">
    <property type="nucleotide sequence ID" value="NZ_JAHWYN010000004.1"/>
</dbReference>
<dbReference type="CDD" id="cd00075">
    <property type="entry name" value="HATPase"/>
    <property type="match status" value="1"/>
</dbReference>
<feature type="domain" description="PAC" evidence="9">
    <location>
        <begin position="1036"/>
        <end position="1088"/>
    </location>
</feature>
<evidence type="ECO:0000256" key="2">
    <source>
        <dbReference type="ARBA" id="ARBA00012438"/>
    </source>
</evidence>
<evidence type="ECO:0000313" key="10">
    <source>
        <dbReference type="EMBL" id="MBW4360102.1"/>
    </source>
</evidence>
<feature type="transmembrane region" description="Helical" evidence="6">
    <location>
        <begin position="12"/>
        <end position="31"/>
    </location>
</feature>
<dbReference type="SMART" id="SM00086">
    <property type="entry name" value="PAC"/>
    <property type="match status" value="7"/>
</dbReference>
<dbReference type="SMART" id="SM00388">
    <property type="entry name" value="HisKA"/>
    <property type="match status" value="1"/>
</dbReference>
<evidence type="ECO:0000259" key="8">
    <source>
        <dbReference type="PROSITE" id="PS50112"/>
    </source>
</evidence>
<protein>
    <recommendedName>
        <fullName evidence="2">histidine kinase</fullName>
        <ecNumber evidence="2">2.7.13.3</ecNumber>
    </recommendedName>
</protein>
<dbReference type="PROSITE" id="PS50112">
    <property type="entry name" value="PAS"/>
    <property type="match status" value="5"/>
</dbReference>
<comment type="caution">
    <text evidence="10">The sequence shown here is derived from an EMBL/GenBank/DDBJ whole genome shotgun (WGS) entry which is preliminary data.</text>
</comment>
<evidence type="ECO:0000256" key="3">
    <source>
        <dbReference type="ARBA" id="ARBA00022553"/>
    </source>
</evidence>
<dbReference type="SMART" id="SM00387">
    <property type="entry name" value="HATPase_c"/>
    <property type="match status" value="1"/>
</dbReference>
<feature type="domain" description="PAS" evidence="8">
    <location>
        <begin position="228"/>
        <end position="298"/>
    </location>
</feature>
<dbReference type="Pfam" id="PF02518">
    <property type="entry name" value="HATPase_c"/>
    <property type="match status" value="1"/>
</dbReference>
<dbReference type="InterPro" id="IPR052162">
    <property type="entry name" value="Sensor_kinase/Photoreceptor"/>
</dbReference>
<evidence type="ECO:0000256" key="4">
    <source>
        <dbReference type="ARBA" id="ARBA00022679"/>
    </source>
</evidence>
<dbReference type="NCBIfam" id="TIGR00229">
    <property type="entry name" value="sensory_box"/>
    <property type="match status" value="7"/>
</dbReference>
<dbReference type="PROSITE" id="PS50113">
    <property type="entry name" value="PAC"/>
    <property type="match status" value="4"/>
</dbReference>
<evidence type="ECO:0000256" key="1">
    <source>
        <dbReference type="ARBA" id="ARBA00000085"/>
    </source>
</evidence>
<dbReference type="InterPro" id="IPR013656">
    <property type="entry name" value="PAS_4"/>
</dbReference>
<feature type="domain" description="PAS" evidence="8">
    <location>
        <begin position="348"/>
        <end position="419"/>
    </location>
</feature>
<dbReference type="InterPro" id="IPR013655">
    <property type="entry name" value="PAS_fold_3"/>
</dbReference>
<proteinExistence type="predicted"/>
<keyword evidence="6" id="KW-1133">Transmembrane helix</keyword>
<dbReference type="Pfam" id="PF12729">
    <property type="entry name" value="4HB_MCP_1"/>
    <property type="match status" value="1"/>
</dbReference>
<dbReference type="Proteomes" id="UP000812031">
    <property type="component" value="Unassembled WGS sequence"/>
</dbReference>
<dbReference type="Pfam" id="PF08448">
    <property type="entry name" value="PAS_4"/>
    <property type="match status" value="2"/>
</dbReference>
<evidence type="ECO:0000259" key="9">
    <source>
        <dbReference type="PROSITE" id="PS50113"/>
    </source>
</evidence>
<feature type="domain" description="PAS" evidence="8">
    <location>
        <begin position="841"/>
        <end position="911"/>
    </location>
</feature>
<accession>A0ABS6XTV0</accession>
<dbReference type="PANTHER" id="PTHR43304:SF1">
    <property type="entry name" value="PAC DOMAIN-CONTAINING PROTEIN"/>
    <property type="match status" value="1"/>
</dbReference>
<organism evidence="10 11">
    <name type="scientific">Flavobacterium taihuense</name>
    <dbReference type="NCBI Taxonomy" id="2857508"/>
    <lineage>
        <taxon>Bacteria</taxon>
        <taxon>Pseudomonadati</taxon>
        <taxon>Bacteroidota</taxon>
        <taxon>Flavobacteriia</taxon>
        <taxon>Flavobacteriales</taxon>
        <taxon>Flavobacteriaceae</taxon>
        <taxon>Flavobacterium</taxon>
    </lineage>
</organism>
<dbReference type="Pfam" id="PF00512">
    <property type="entry name" value="HisKA"/>
    <property type="match status" value="1"/>
</dbReference>
<dbReference type="CDD" id="cd00082">
    <property type="entry name" value="HisKA"/>
    <property type="match status" value="1"/>
</dbReference>
<feature type="domain" description="PAC" evidence="9">
    <location>
        <begin position="915"/>
        <end position="966"/>
    </location>
</feature>
<dbReference type="PROSITE" id="PS50109">
    <property type="entry name" value="HIS_KIN"/>
    <property type="match status" value="1"/>
</dbReference>
<evidence type="ECO:0000256" key="6">
    <source>
        <dbReference type="SAM" id="Phobius"/>
    </source>
</evidence>
<dbReference type="InterPro" id="IPR024478">
    <property type="entry name" value="HlyB_4HB_MCP"/>
</dbReference>
<keyword evidence="5" id="KW-0418">Kinase</keyword>
<keyword evidence="6" id="KW-0812">Transmembrane</keyword>
<dbReference type="InterPro" id="IPR000700">
    <property type="entry name" value="PAS-assoc_C"/>
</dbReference>
<feature type="domain" description="Histidine kinase" evidence="7">
    <location>
        <begin position="1106"/>
        <end position="1320"/>
    </location>
</feature>
<dbReference type="InterPro" id="IPR005467">
    <property type="entry name" value="His_kinase_dom"/>
</dbReference>
<dbReference type="InterPro" id="IPR001610">
    <property type="entry name" value="PAC"/>
</dbReference>
<dbReference type="CDD" id="cd00130">
    <property type="entry name" value="PAS"/>
    <property type="match status" value="5"/>
</dbReference>
<keyword evidence="6" id="KW-0472">Membrane</keyword>
<gene>
    <name evidence="10" type="ORF">KZH69_06350</name>
</gene>
<feature type="domain" description="PAC" evidence="9">
    <location>
        <begin position="791"/>
        <end position="840"/>
    </location>
</feature>
<reference evidence="10 11" key="1">
    <citation type="submission" date="2021-07" db="EMBL/GenBank/DDBJ databases">
        <title>Flavobacterium sp. nov. isolated from sediment on the Taihu Lake.</title>
        <authorList>
            <person name="Qu J.-H."/>
        </authorList>
    </citation>
    <scope>NUCLEOTIDE SEQUENCE [LARGE SCALE GENOMIC DNA]</scope>
    <source>
        <strain evidence="10 11">NAS39</strain>
    </source>
</reference>
<dbReference type="Pfam" id="PF08447">
    <property type="entry name" value="PAS_3"/>
    <property type="match status" value="1"/>
</dbReference>
<evidence type="ECO:0000313" key="11">
    <source>
        <dbReference type="Proteomes" id="UP000812031"/>
    </source>
</evidence>
<dbReference type="SMART" id="SM00091">
    <property type="entry name" value="PAS"/>
    <property type="match status" value="7"/>
</dbReference>
<evidence type="ECO:0000256" key="5">
    <source>
        <dbReference type="ARBA" id="ARBA00022777"/>
    </source>
</evidence>